<dbReference type="PANTHER" id="PTHR22946">
    <property type="entry name" value="DIENELACTONE HYDROLASE DOMAIN-CONTAINING PROTEIN-RELATED"/>
    <property type="match status" value="1"/>
</dbReference>
<dbReference type="SUPFAM" id="SSF53474">
    <property type="entry name" value="alpha/beta-Hydrolases"/>
    <property type="match status" value="1"/>
</dbReference>
<evidence type="ECO:0000259" key="2">
    <source>
        <dbReference type="Pfam" id="PF01738"/>
    </source>
</evidence>
<gene>
    <name evidence="3" type="ORF">RND15_46515</name>
</gene>
<dbReference type="Pfam" id="PF01738">
    <property type="entry name" value="DLH"/>
    <property type="match status" value="1"/>
</dbReference>
<dbReference type="InterPro" id="IPR029058">
    <property type="entry name" value="AB_hydrolase_fold"/>
</dbReference>
<comment type="caution">
    <text evidence="3">The sequence shown here is derived from an EMBL/GenBank/DDBJ whole genome shotgun (WGS) entry which is preliminary data.</text>
</comment>
<protein>
    <submittedName>
        <fullName evidence="3">Dienelactone hydrolase family protein</fullName>
    </submittedName>
</protein>
<dbReference type="RefSeq" id="WP_311730623.1">
    <property type="nucleotide sequence ID" value="NZ_JAVRFD010000041.1"/>
</dbReference>
<evidence type="ECO:0000313" key="4">
    <source>
        <dbReference type="Proteomes" id="UP001180754"/>
    </source>
</evidence>
<dbReference type="Gene3D" id="3.40.50.1820">
    <property type="entry name" value="alpha/beta hydrolase"/>
    <property type="match status" value="1"/>
</dbReference>
<reference evidence="3" key="1">
    <citation type="submission" date="2024-05" db="EMBL/GenBank/DDBJ databases">
        <title>30 novel species of actinomycetes from the DSMZ collection.</title>
        <authorList>
            <person name="Nouioui I."/>
        </authorList>
    </citation>
    <scope>NUCLEOTIDE SEQUENCE</scope>
    <source>
        <strain evidence="3">DSM 41529</strain>
    </source>
</reference>
<keyword evidence="3" id="KW-0378">Hydrolase</keyword>
<organism evidence="3 4">
    <name type="scientific">Streptomyces lonegramiae</name>
    <dbReference type="NCBI Taxonomy" id="3075524"/>
    <lineage>
        <taxon>Bacteria</taxon>
        <taxon>Bacillati</taxon>
        <taxon>Actinomycetota</taxon>
        <taxon>Actinomycetes</taxon>
        <taxon>Kitasatosporales</taxon>
        <taxon>Streptomycetaceae</taxon>
        <taxon>Streptomyces</taxon>
    </lineage>
</organism>
<dbReference type="Proteomes" id="UP001180754">
    <property type="component" value="Unassembled WGS sequence"/>
</dbReference>
<name>A0ABU2XX72_9ACTN</name>
<proteinExistence type="inferred from homology"/>
<dbReference type="EMBL" id="JAVRFD010000041">
    <property type="protein sequence ID" value="MDT0550049.1"/>
    <property type="molecule type" value="Genomic_DNA"/>
</dbReference>
<keyword evidence="4" id="KW-1185">Reference proteome</keyword>
<dbReference type="InterPro" id="IPR002925">
    <property type="entry name" value="Dienelactn_hydro"/>
</dbReference>
<accession>A0ABU2XX72</accession>
<dbReference type="InterPro" id="IPR050261">
    <property type="entry name" value="FrsA_esterase"/>
</dbReference>
<feature type="domain" description="Dienelactone hydrolase" evidence="2">
    <location>
        <begin position="91"/>
        <end position="212"/>
    </location>
</feature>
<evidence type="ECO:0000313" key="3">
    <source>
        <dbReference type="EMBL" id="MDT0550049.1"/>
    </source>
</evidence>
<comment type="similarity">
    <text evidence="1">Belongs to the AB hydrolase superfamily.</text>
</comment>
<sequence length="234" mass="24176">MAPEPEDETARIAADGAMLVGDLVVPEGSGGMVAFAHGSGSSRHSPRNRAVAEVLQRAGLGTLLFDLLTLDEERVDAITAEHRFDIPLLGRRLVAAVDWLGGHPKTAALPVGLFGASTGAAAALVAAAERPERVRAVVSRGGRPDLAGGALSRVRAPVLLVVGGEDREVLRLNEQAAAMLAAPHSLHVVPGATHLFEEPGTLDQAAAAARDWFLDMTAAPAGGPGGSRRSPRRP</sequence>
<dbReference type="GO" id="GO:0016787">
    <property type="term" value="F:hydrolase activity"/>
    <property type="evidence" value="ECO:0007669"/>
    <property type="project" value="UniProtKB-KW"/>
</dbReference>
<evidence type="ECO:0000256" key="1">
    <source>
        <dbReference type="ARBA" id="ARBA00008645"/>
    </source>
</evidence>